<protein>
    <submittedName>
        <fullName evidence="1">Uncharacterized protein</fullName>
    </submittedName>
</protein>
<dbReference type="EMBL" id="HBEL01029006">
    <property type="protein sequence ID" value="CAD8417327.1"/>
    <property type="molecule type" value="Transcribed_RNA"/>
</dbReference>
<proteinExistence type="predicted"/>
<organism evidence="1">
    <name type="scientific">Proboscia inermis</name>
    <dbReference type="NCBI Taxonomy" id="420281"/>
    <lineage>
        <taxon>Eukaryota</taxon>
        <taxon>Sar</taxon>
        <taxon>Stramenopiles</taxon>
        <taxon>Ochrophyta</taxon>
        <taxon>Bacillariophyta</taxon>
        <taxon>Coscinodiscophyceae</taxon>
        <taxon>Rhizosoleniophycidae</taxon>
        <taxon>Rhizosoleniales</taxon>
        <taxon>Rhizosoleniaceae</taxon>
        <taxon>Proboscia</taxon>
    </lineage>
</organism>
<evidence type="ECO:0000313" key="1">
    <source>
        <dbReference type="EMBL" id="CAD8417327.1"/>
    </source>
</evidence>
<dbReference type="Pfam" id="PF07209">
    <property type="entry name" value="DUF1415"/>
    <property type="match status" value="1"/>
</dbReference>
<name>A0A7S0GFX1_9STRA</name>
<accession>A0A7S0GFX1</accession>
<sequence>MYFKIKLTHLRSIGLKDNSDRLGGLFADFQHWPEVPASMVEFQWSDETNQQSYEKETPDETETAVRNTHDYVDNHLCGLGLCPFTKSMKRAAIGLDSVGVREGPVIVRHSADVISSTSTSPAAVTAAMYWQGVSEIIEQPETSVATHLLVAPKCYDDDFKSFFKTCDNLIEKTVILSPGSVGRVWFHPKYKLSEVGYTSGGHAPPLHEIDGLFDTYVAENPQAERPDEENMAKAHDKTRWTPHATINLLRAKQLKAATDNRNRARVFPRNILKLLSKNLVEI</sequence>
<dbReference type="AlphaFoldDB" id="A0A7S0GFX1"/>
<reference evidence="1" key="1">
    <citation type="submission" date="2021-01" db="EMBL/GenBank/DDBJ databases">
        <authorList>
            <person name="Corre E."/>
            <person name="Pelletier E."/>
            <person name="Niang G."/>
            <person name="Scheremetjew M."/>
            <person name="Finn R."/>
            <person name="Kale V."/>
            <person name="Holt S."/>
            <person name="Cochrane G."/>
            <person name="Meng A."/>
            <person name="Brown T."/>
            <person name="Cohen L."/>
        </authorList>
    </citation>
    <scope>NUCLEOTIDE SEQUENCE</scope>
    <source>
        <strain evidence="1">CCAP1064/1</strain>
    </source>
</reference>
<gene>
    <name evidence="1" type="ORF">PINE0816_LOCUS13462</name>
</gene>
<dbReference type="InterPro" id="IPR009858">
    <property type="entry name" value="DUF1415"/>
</dbReference>